<accession>A0A3D9JQ19</accession>
<proteinExistence type="predicted"/>
<evidence type="ECO:0000313" key="1">
    <source>
        <dbReference type="EMBL" id="RED76124.1"/>
    </source>
</evidence>
<protein>
    <submittedName>
        <fullName evidence="1">Uncharacterized protein</fullName>
    </submittedName>
</protein>
<keyword evidence="2" id="KW-1185">Reference proteome</keyword>
<evidence type="ECO:0000313" key="2">
    <source>
        <dbReference type="Proteomes" id="UP000256977"/>
    </source>
</evidence>
<name>A0A3D9JQ19_9BACL</name>
<dbReference type="AlphaFoldDB" id="A0A3D9JQ19"/>
<sequence length="120" mass="13961">MAKIEIEVKQIGGLSTWKETYNCEGDPQQFADNLIARFNATLREQETPREVVGVNVLDENENENEHKWKKVNSFTIIRAGRVYDKYECERCGITSKRKGVGVHVRDSKYKAKKYEKCRMS</sequence>
<dbReference type="RefSeq" id="WP_116061925.1">
    <property type="nucleotide sequence ID" value="NZ_QRDZ01000013.1"/>
</dbReference>
<comment type="caution">
    <text evidence="1">The sequence shown here is derived from an EMBL/GenBank/DDBJ whole genome shotgun (WGS) entry which is preliminary data.</text>
</comment>
<dbReference type="Proteomes" id="UP000256977">
    <property type="component" value="Unassembled WGS sequence"/>
</dbReference>
<reference evidence="1 2" key="1">
    <citation type="submission" date="2018-07" db="EMBL/GenBank/DDBJ databases">
        <title>Genomic Encyclopedia of Type Strains, Phase III (KMG-III): the genomes of soil and plant-associated and newly described type strains.</title>
        <authorList>
            <person name="Whitman W."/>
        </authorList>
    </citation>
    <scope>NUCLEOTIDE SEQUENCE [LARGE SCALE GENOMIC DNA]</scope>
    <source>
        <strain evidence="1 2">CECT 7287</strain>
    </source>
</reference>
<gene>
    <name evidence="1" type="ORF">DFP98_113185</name>
</gene>
<organism evidence="1 2">
    <name type="scientific">Cohnella phaseoli</name>
    <dbReference type="NCBI Taxonomy" id="456490"/>
    <lineage>
        <taxon>Bacteria</taxon>
        <taxon>Bacillati</taxon>
        <taxon>Bacillota</taxon>
        <taxon>Bacilli</taxon>
        <taxon>Bacillales</taxon>
        <taxon>Paenibacillaceae</taxon>
        <taxon>Cohnella</taxon>
    </lineage>
</organism>
<dbReference type="EMBL" id="QRDZ01000013">
    <property type="protein sequence ID" value="RED76124.1"/>
    <property type="molecule type" value="Genomic_DNA"/>
</dbReference>
<dbReference type="OrthoDB" id="2087832at2"/>